<evidence type="ECO:0000256" key="1">
    <source>
        <dbReference type="ARBA" id="ARBA00004394"/>
    </source>
</evidence>
<keyword evidence="3 9" id="KW-1133">Transmembrane helix</keyword>
<keyword evidence="6 9" id="KW-0472">Membrane</keyword>
<name>A0ABP0TID3_9BRYO</name>
<evidence type="ECO:0000256" key="8">
    <source>
        <dbReference type="SAM" id="MobiDB-lite"/>
    </source>
</evidence>
<evidence type="ECO:0000256" key="5">
    <source>
        <dbReference type="ARBA" id="ARBA00023054"/>
    </source>
</evidence>
<evidence type="ECO:0000256" key="6">
    <source>
        <dbReference type="ARBA" id="ARBA00023136"/>
    </source>
</evidence>
<evidence type="ECO:0000256" key="7">
    <source>
        <dbReference type="SAM" id="Coils"/>
    </source>
</evidence>
<dbReference type="InterPro" id="IPR019177">
    <property type="entry name" value="Golgin_subfamily_A_member_5"/>
</dbReference>
<dbReference type="EMBL" id="OZ019903">
    <property type="protein sequence ID" value="CAK9197207.1"/>
    <property type="molecule type" value="Genomic_DNA"/>
</dbReference>
<evidence type="ECO:0000256" key="9">
    <source>
        <dbReference type="SAM" id="Phobius"/>
    </source>
</evidence>
<feature type="transmembrane region" description="Helical" evidence="9">
    <location>
        <begin position="355"/>
        <end position="377"/>
    </location>
</feature>
<evidence type="ECO:0008006" key="12">
    <source>
        <dbReference type="Google" id="ProtNLM"/>
    </source>
</evidence>
<accession>A0ABP0TID3</accession>
<keyword evidence="4" id="KW-0333">Golgi apparatus</keyword>
<keyword evidence="11" id="KW-1185">Reference proteome</keyword>
<feature type="coiled-coil region" evidence="7">
    <location>
        <begin position="193"/>
        <end position="272"/>
    </location>
</feature>
<evidence type="ECO:0000313" key="10">
    <source>
        <dbReference type="EMBL" id="CAK9197207.1"/>
    </source>
</evidence>
<reference evidence="10" key="1">
    <citation type="submission" date="2024-02" db="EMBL/GenBank/DDBJ databases">
        <authorList>
            <consortium name="ELIXIR-Norway"/>
            <consortium name="Elixir Norway"/>
        </authorList>
    </citation>
    <scope>NUCLEOTIDE SEQUENCE</scope>
</reference>
<evidence type="ECO:0000313" key="11">
    <source>
        <dbReference type="Proteomes" id="UP001497512"/>
    </source>
</evidence>
<dbReference type="Pfam" id="PF09787">
    <property type="entry name" value="Golgin_A5"/>
    <property type="match status" value="1"/>
</dbReference>
<evidence type="ECO:0000256" key="3">
    <source>
        <dbReference type="ARBA" id="ARBA00022989"/>
    </source>
</evidence>
<feature type="region of interest" description="Disordered" evidence="8">
    <location>
        <begin position="152"/>
        <end position="190"/>
    </location>
</feature>
<protein>
    <recommendedName>
        <fullName evidence="12">Protein CASP</fullName>
    </recommendedName>
</protein>
<gene>
    <name evidence="10" type="ORF">CSSPTR1EN2_LOCUS3859</name>
</gene>
<sequence>MAGLLAWAADVVGGSGAGSDDHTLRMTPQQWQAVSALDARAAALQHSLQQIRQRMPPAHIAERLPHLHADSVAAHSALALEIHAHSATREQLQLRETSLQAENAAYAKALTARQEHIRQKAQEARHLEGSLQEMEHRETQLRDELEQLQAALAEKESSASQAMSIEMQQTEDDSKLNDETNAKGVGSSDEQELEIIKTELENWKTKVSKLEEEWMSLQQNTARWPSPAQREKDLERRLRSLTEQLVTKQAQLESLANERNALELGLERANTAGRNLIAGNGDLDYLKRNKIGRSSSGLSSAAAAFALEDSRLRSAPMRQRGAKGVSENVAQVALRMDAFSLHAGSQLRRSRLLRLLTVAYVLGLHAVVFVILSSVGLGHLHQR</sequence>
<evidence type="ECO:0000256" key="4">
    <source>
        <dbReference type="ARBA" id="ARBA00023034"/>
    </source>
</evidence>
<keyword evidence="2 9" id="KW-0812">Transmembrane</keyword>
<dbReference type="PANTHER" id="PTHR37761">
    <property type="entry name" value="OS09G0108400 PROTEIN"/>
    <property type="match status" value="1"/>
</dbReference>
<dbReference type="Proteomes" id="UP001497512">
    <property type="component" value="Chromosome 11"/>
</dbReference>
<organism evidence="10 11">
    <name type="scientific">Sphagnum troendelagicum</name>
    <dbReference type="NCBI Taxonomy" id="128251"/>
    <lineage>
        <taxon>Eukaryota</taxon>
        <taxon>Viridiplantae</taxon>
        <taxon>Streptophyta</taxon>
        <taxon>Embryophyta</taxon>
        <taxon>Bryophyta</taxon>
        <taxon>Sphagnophytina</taxon>
        <taxon>Sphagnopsida</taxon>
        <taxon>Sphagnales</taxon>
        <taxon>Sphagnaceae</taxon>
        <taxon>Sphagnum</taxon>
    </lineage>
</organism>
<dbReference type="PANTHER" id="PTHR37761:SF2">
    <property type="entry name" value="OS09G0108400 PROTEIN"/>
    <property type="match status" value="1"/>
</dbReference>
<feature type="compositionally biased region" description="Basic and acidic residues" evidence="8">
    <location>
        <begin position="172"/>
        <end position="181"/>
    </location>
</feature>
<comment type="subcellular location">
    <subcellularLocation>
        <location evidence="1">Golgi apparatus membrane</location>
    </subcellularLocation>
</comment>
<keyword evidence="5 7" id="KW-0175">Coiled coil</keyword>
<evidence type="ECO:0000256" key="2">
    <source>
        <dbReference type="ARBA" id="ARBA00022692"/>
    </source>
</evidence>
<feature type="compositionally biased region" description="Polar residues" evidence="8">
    <location>
        <begin position="158"/>
        <end position="168"/>
    </location>
</feature>
<proteinExistence type="predicted"/>